<dbReference type="AlphaFoldDB" id="A0A0F9ZLG9"/>
<evidence type="ECO:0000313" key="1">
    <source>
        <dbReference type="EMBL" id="KKP44974.1"/>
    </source>
</evidence>
<accession>A0A0F9ZLG9</accession>
<comment type="caution">
    <text evidence="1">The sequence shown here is derived from an EMBL/GenBank/DDBJ whole genome shotgun (WGS) entry which is preliminary data.</text>
</comment>
<gene>
    <name evidence="1" type="ORF">UR35_C0004G0006</name>
</gene>
<organism evidence="1 2">
    <name type="scientific">Candidatus Woesebacteria bacterium GW2011_GWB1_33_22</name>
    <dbReference type="NCBI Taxonomy" id="1618566"/>
    <lineage>
        <taxon>Bacteria</taxon>
        <taxon>Candidatus Woeseibacteriota</taxon>
    </lineage>
</organism>
<dbReference type="EMBL" id="LBOW01000004">
    <property type="protein sequence ID" value="KKP44974.1"/>
    <property type="molecule type" value="Genomic_DNA"/>
</dbReference>
<proteinExistence type="predicted"/>
<reference evidence="1 2" key="1">
    <citation type="journal article" date="2015" name="Nature">
        <title>rRNA introns, odd ribosomes, and small enigmatic genomes across a large radiation of phyla.</title>
        <authorList>
            <person name="Brown C.T."/>
            <person name="Hug L.A."/>
            <person name="Thomas B.C."/>
            <person name="Sharon I."/>
            <person name="Castelle C.J."/>
            <person name="Singh A."/>
            <person name="Wilkins M.J."/>
            <person name="Williams K.H."/>
            <person name="Banfield J.F."/>
        </authorList>
    </citation>
    <scope>NUCLEOTIDE SEQUENCE [LARGE SCALE GENOMIC DNA]</scope>
</reference>
<sequence length="58" mass="6846">MLPTEAYQQFKEIYFKQFSVSLSDEEVVKKANDFIEMFKVLAQPDQKDIDTLERVSVK</sequence>
<protein>
    <submittedName>
        <fullName evidence="1">Uncharacterized protein</fullName>
    </submittedName>
</protein>
<dbReference type="Proteomes" id="UP000034778">
    <property type="component" value="Unassembled WGS sequence"/>
</dbReference>
<name>A0A0F9ZLG9_9BACT</name>
<dbReference type="STRING" id="1618566.UR35_C0004G0006"/>
<evidence type="ECO:0000313" key="2">
    <source>
        <dbReference type="Proteomes" id="UP000034778"/>
    </source>
</evidence>